<evidence type="ECO:0000259" key="2">
    <source>
        <dbReference type="Pfam" id="PF24034"/>
    </source>
</evidence>
<dbReference type="KEGG" id="hlc:CHINAEXTREME08815"/>
<dbReference type="Proteomes" id="UP000186547">
    <property type="component" value="Chromosome"/>
</dbReference>
<evidence type="ECO:0000256" key="1">
    <source>
        <dbReference type="SAM" id="MobiDB-lite"/>
    </source>
</evidence>
<dbReference type="EMBL" id="CP019285">
    <property type="protein sequence ID" value="APW97875.1"/>
    <property type="molecule type" value="Genomic_DNA"/>
</dbReference>
<evidence type="ECO:0000313" key="4">
    <source>
        <dbReference type="Proteomes" id="UP000186547"/>
    </source>
</evidence>
<dbReference type="AlphaFoldDB" id="A0A1P8LPZ8"/>
<accession>A0A1P8LPZ8</accession>
<feature type="compositionally biased region" description="Acidic residues" evidence="1">
    <location>
        <begin position="56"/>
        <end position="79"/>
    </location>
</feature>
<dbReference type="Pfam" id="PF24034">
    <property type="entry name" value="DUF7343"/>
    <property type="match status" value="1"/>
</dbReference>
<dbReference type="InterPro" id="IPR036390">
    <property type="entry name" value="WH_DNA-bd_sf"/>
</dbReference>
<sequence length="176" mass="19521">MFDRLPLPARSTVLRPRLPRSVGVASVLERLVKRLGLGDYLDAGGWTDDTRTDTAESSDETNTDLDPDPNSDDSTDDAEAPARTAAVLDPESAPTSRGEILEYGLSPAEYVRLVLEANDGWVPQRRFVETYGWSPSTIGRLLSDLEEEGVISRYERVRRKIVCLPAVELPSYERGQ</sequence>
<name>A0A1P8LPZ8_NATLA</name>
<organism evidence="3 4">
    <name type="scientific">Natronobacterium lacisalsi AJ5</name>
    <dbReference type="NCBI Taxonomy" id="358396"/>
    <lineage>
        <taxon>Archaea</taxon>
        <taxon>Methanobacteriati</taxon>
        <taxon>Methanobacteriota</taxon>
        <taxon>Stenosarchaea group</taxon>
        <taxon>Halobacteria</taxon>
        <taxon>Halobacteriales</taxon>
        <taxon>Natrialbaceae</taxon>
        <taxon>Natronobacterium</taxon>
    </lineage>
</organism>
<evidence type="ECO:0000313" key="3">
    <source>
        <dbReference type="EMBL" id="APW97875.1"/>
    </source>
</evidence>
<gene>
    <name evidence="3" type="ORF">CHINAEXTREME_08815</name>
</gene>
<reference evidence="3 4" key="1">
    <citation type="journal article" date="2011" name="J. Bacteriol.">
        <title>Genome sequence of Halobiforma lacisalsi AJ5, an extremely halophilic archaeon which harbors a bop gene.</title>
        <authorList>
            <person name="Jiang X."/>
            <person name="Wang S."/>
            <person name="Cheng H."/>
            <person name="Huo Y."/>
            <person name="Zhang X."/>
            <person name="Zhu X."/>
            <person name="Han X."/>
            <person name="Ni P."/>
            <person name="Wu M."/>
        </authorList>
    </citation>
    <scope>NUCLEOTIDE SEQUENCE [LARGE SCALE GENOMIC DNA]</scope>
    <source>
        <strain evidence="3 4">AJ5</strain>
    </source>
</reference>
<feature type="domain" description="DUF7343" evidence="2">
    <location>
        <begin position="105"/>
        <end position="165"/>
    </location>
</feature>
<dbReference type="InterPro" id="IPR055767">
    <property type="entry name" value="DUF7343"/>
</dbReference>
<feature type="region of interest" description="Disordered" evidence="1">
    <location>
        <begin position="43"/>
        <end position="96"/>
    </location>
</feature>
<proteinExistence type="predicted"/>
<dbReference type="SUPFAM" id="SSF46785">
    <property type="entry name" value="Winged helix' DNA-binding domain"/>
    <property type="match status" value="1"/>
</dbReference>
<protein>
    <submittedName>
        <fullName evidence="3">MarR family transcriptional regulator</fullName>
    </submittedName>
</protein>